<dbReference type="OrthoDB" id="416454at2759"/>
<evidence type="ECO:0000313" key="1">
    <source>
        <dbReference type="EMBL" id="PKU46370.1"/>
    </source>
</evidence>
<sequence>MEDAEKAELLNAFFASVFTAKASPQDLQTLEVGERAWSEEDSPSIAEDWVRDHLSKLDTHKSMGPDGMHPQTLGELAEVTAKPLSNIFKKSWRTAEVPEDWRKGNVTPVFKKGKKEDPGIYRPVSLTSIPGEVMEQLILAHSKHVEEQEVIGSGQHGFTKGKPCLTNLIAFHKRMTGWVMRGEQCMLSALTSARLLTLSPTTSSWGGCQEDGVRLFSVAPGDGTRRNGHKLESRKFHLNMRKTFFTLRVTVHWNRLPRELVESPPLELFKTPGLRHCRGDYVVFYRP</sequence>
<keyword evidence="2" id="KW-1185">Reference proteome</keyword>
<dbReference type="AlphaFoldDB" id="A0A2I0UJZ6"/>
<dbReference type="PANTHER" id="PTHR33395">
    <property type="entry name" value="TRANSCRIPTASE, PUTATIVE-RELATED-RELATED"/>
    <property type="match status" value="1"/>
</dbReference>
<organism evidence="1 2">
    <name type="scientific">Limosa lapponica baueri</name>
    <dbReference type="NCBI Taxonomy" id="1758121"/>
    <lineage>
        <taxon>Eukaryota</taxon>
        <taxon>Metazoa</taxon>
        <taxon>Chordata</taxon>
        <taxon>Craniata</taxon>
        <taxon>Vertebrata</taxon>
        <taxon>Euteleostomi</taxon>
        <taxon>Archelosauria</taxon>
        <taxon>Archosauria</taxon>
        <taxon>Dinosauria</taxon>
        <taxon>Saurischia</taxon>
        <taxon>Theropoda</taxon>
        <taxon>Coelurosauria</taxon>
        <taxon>Aves</taxon>
        <taxon>Neognathae</taxon>
        <taxon>Neoaves</taxon>
        <taxon>Charadriiformes</taxon>
        <taxon>Scolopacidae</taxon>
        <taxon>Limosa</taxon>
    </lineage>
</organism>
<protein>
    <submittedName>
        <fullName evidence="1">Rna-directed dna polymerase from mobile element jockey-like</fullName>
    </submittedName>
</protein>
<dbReference type="EMBL" id="KZ505714">
    <property type="protein sequence ID" value="PKU46370.1"/>
    <property type="molecule type" value="Genomic_DNA"/>
</dbReference>
<dbReference type="Proteomes" id="UP000233556">
    <property type="component" value="Unassembled WGS sequence"/>
</dbReference>
<dbReference type="GO" id="GO:0007508">
    <property type="term" value="P:larval heart development"/>
    <property type="evidence" value="ECO:0007669"/>
    <property type="project" value="TreeGrafter"/>
</dbReference>
<dbReference type="GO" id="GO:0061343">
    <property type="term" value="P:cell adhesion involved in heart morphogenesis"/>
    <property type="evidence" value="ECO:0007669"/>
    <property type="project" value="TreeGrafter"/>
</dbReference>
<dbReference type="PANTHER" id="PTHR33395:SF22">
    <property type="entry name" value="REVERSE TRANSCRIPTASE DOMAIN-CONTAINING PROTEIN"/>
    <property type="match status" value="1"/>
</dbReference>
<accession>A0A2I0UJZ6</accession>
<dbReference type="GO" id="GO:0003964">
    <property type="term" value="F:RNA-directed DNA polymerase activity"/>
    <property type="evidence" value="ECO:0007669"/>
    <property type="project" value="UniProtKB-KW"/>
</dbReference>
<reference evidence="2" key="2">
    <citation type="submission" date="2017-12" db="EMBL/GenBank/DDBJ databases">
        <title>Genome sequence of the Bar-tailed Godwit (Limosa lapponica baueri).</title>
        <authorList>
            <person name="Lima N.C.B."/>
            <person name="Parody-Merino A.M."/>
            <person name="Battley P.F."/>
            <person name="Fidler A.E."/>
            <person name="Prosdocimi F."/>
        </authorList>
    </citation>
    <scope>NUCLEOTIDE SEQUENCE [LARGE SCALE GENOMIC DNA]</scope>
</reference>
<reference evidence="2" key="1">
    <citation type="submission" date="2017-11" db="EMBL/GenBank/DDBJ databases">
        <authorList>
            <person name="Lima N.C."/>
            <person name="Parody-Merino A.M."/>
            <person name="Battley P.F."/>
            <person name="Fidler A.E."/>
            <person name="Prosdocimi F."/>
        </authorList>
    </citation>
    <scope>NUCLEOTIDE SEQUENCE [LARGE SCALE GENOMIC DNA]</scope>
</reference>
<proteinExistence type="predicted"/>
<keyword evidence="1" id="KW-0695">RNA-directed DNA polymerase</keyword>
<keyword evidence="1" id="KW-0808">Transferase</keyword>
<keyword evidence="1" id="KW-0548">Nucleotidyltransferase</keyword>
<gene>
    <name evidence="1" type="ORF">llap_3348</name>
</gene>
<name>A0A2I0UJZ6_LIMLA</name>
<evidence type="ECO:0000313" key="2">
    <source>
        <dbReference type="Proteomes" id="UP000233556"/>
    </source>
</evidence>
<dbReference type="GO" id="GO:0031012">
    <property type="term" value="C:extracellular matrix"/>
    <property type="evidence" value="ECO:0007669"/>
    <property type="project" value="TreeGrafter"/>
</dbReference>